<name>A0A940IE66_9BACT</name>
<feature type="domain" description="DUF695" evidence="1">
    <location>
        <begin position="16"/>
        <end position="135"/>
    </location>
</feature>
<evidence type="ECO:0000313" key="2">
    <source>
        <dbReference type="EMBL" id="MBO8439319.1"/>
    </source>
</evidence>
<sequence length="144" mass="16821">MVLKDEWFSTMAETEDGQPMFISGRDCLDEFRLSGKLKERVEIYWSYKPAFKNLPTDSEGELMEEATLALRKAVEKDKLAILTGIYTGNGERTLVFYCRKSSVFGERLNEAWKDFPQLPVTIYVENDPEWAEYMEMYEVKPYGE</sequence>
<accession>A0A940IE66</accession>
<evidence type="ECO:0000313" key="3">
    <source>
        <dbReference type="Proteomes" id="UP000712007"/>
    </source>
</evidence>
<dbReference type="Pfam" id="PF05117">
    <property type="entry name" value="DUF695"/>
    <property type="match status" value="1"/>
</dbReference>
<organism evidence="2 3">
    <name type="scientific">Candidatus Aphodosoma intestinipullorum</name>
    <dbReference type="NCBI Taxonomy" id="2840674"/>
    <lineage>
        <taxon>Bacteria</taxon>
        <taxon>Pseudomonadati</taxon>
        <taxon>Bacteroidota</taxon>
        <taxon>Bacteroidia</taxon>
        <taxon>Bacteroidales</taxon>
        <taxon>Candidatus Aphodosoma</taxon>
    </lineage>
</organism>
<gene>
    <name evidence="2" type="ORF">IAC51_01560</name>
</gene>
<dbReference type="EMBL" id="JADIMV010000030">
    <property type="protein sequence ID" value="MBO8439319.1"/>
    <property type="molecule type" value="Genomic_DNA"/>
</dbReference>
<proteinExistence type="predicted"/>
<dbReference type="AlphaFoldDB" id="A0A940IE66"/>
<evidence type="ECO:0000259" key="1">
    <source>
        <dbReference type="Pfam" id="PF05117"/>
    </source>
</evidence>
<reference evidence="2" key="1">
    <citation type="submission" date="2020-10" db="EMBL/GenBank/DDBJ databases">
        <authorList>
            <person name="Gilroy R."/>
        </authorList>
    </citation>
    <scope>NUCLEOTIDE SEQUENCE</scope>
    <source>
        <strain evidence="2">3924</strain>
    </source>
</reference>
<dbReference type="InterPro" id="IPR016097">
    <property type="entry name" value="DUF695"/>
</dbReference>
<dbReference type="Proteomes" id="UP000712007">
    <property type="component" value="Unassembled WGS sequence"/>
</dbReference>
<protein>
    <submittedName>
        <fullName evidence="2">DUF695 domain-containing protein</fullName>
    </submittedName>
</protein>
<comment type="caution">
    <text evidence="2">The sequence shown here is derived from an EMBL/GenBank/DDBJ whole genome shotgun (WGS) entry which is preliminary data.</text>
</comment>
<reference evidence="2" key="2">
    <citation type="journal article" date="2021" name="PeerJ">
        <title>Extensive microbial diversity within the chicken gut microbiome revealed by metagenomics and culture.</title>
        <authorList>
            <person name="Gilroy R."/>
            <person name="Ravi A."/>
            <person name="Getino M."/>
            <person name="Pursley I."/>
            <person name="Horton D.L."/>
            <person name="Alikhan N.F."/>
            <person name="Baker D."/>
            <person name="Gharbi K."/>
            <person name="Hall N."/>
            <person name="Watson M."/>
            <person name="Adriaenssens E.M."/>
            <person name="Foster-Nyarko E."/>
            <person name="Jarju S."/>
            <person name="Secka A."/>
            <person name="Antonio M."/>
            <person name="Oren A."/>
            <person name="Chaudhuri R.R."/>
            <person name="La Ragione R."/>
            <person name="Hildebrand F."/>
            <person name="Pallen M.J."/>
        </authorList>
    </citation>
    <scope>NUCLEOTIDE SEQUENCE</scope>
    <source>
        <strain evidence="2">3924</strain>
    </source>
</reference>